<dbReference type="GeneID" id="25476819"/>
<sequence length="125" mass="13288">MLAQKDFSQSALAGETAENGPVARQSPRAQGSGVCTPRAEENLNANFVQGPFKGQFISFGDVVNFSAHSQGLGPWGAPTFQHSFQSSKPNVRITVTHKQGAPIQYLFSSNGKGGIQQIRGPPKGF</sequence>
<evidence type="ECO:0000256" key="1">
    <source>
        <dbReference type="SAM" id="MobiDB-lite"/>
    </source>
</evidence>
<evidence type="ECO:0000313" key="3">
    <source>
        <dbReference type="Proteomes" id="UP000030754"/>
    </source>
</evidence>
<proteinExistence type="predicted"/>
<dbReference type="RefSeq" id="XP_013432812.1">
    <property type="nucleotide sequence ID" value="XM_013577358.1"/>
</dbReference>
<reference evidence="2" key="1">
    <citation type="submission" date="2013-10" db="EMBL/GenBank/DDBJ databases">
        <title>Genomic analysis of the causative agents of coccidiosis in chickens.</title>
        <authorList>
            <person name="Reid A.J."/>
            <person name="Blake D."/>
            <person name="Billington K."/>
            <person name="Browne H."/>
            <person name="Dunn M."/>
            <person name="Hung S."/>
            <person name="Kawahara F."/>
            <person name="Miranda-Saavedra D."/>
            <person name="Mourier T."/>
            <person name="Nagra H."/>
            <person name="Otto T.D."/>
            <person name="Rawlings N."/>
            <person name="Sanchez A."/>
            <person name="Sanders M."/>
            <person name="Subramaniam C."/>
            <person name="Tay Y."/>
            <person name="Dear P."/>
            <person name="Doerig C."/>
            <person name="Gruber A."/>
            <person name="Parkinson J."/>
            <person name="Shirley M."/>
            <person name="Wan K.L."/>
            <person name="Berriman M."/>
            <person name="Tomley F."/>
            <person name="Pain A."/>
        </authorList>
    </citation>
    <scope>NUCLEOTIDE SEQUENCE [LARGE SCALE GENOMIC DNA]</scope>
    <source>
        <strain evidence="2">Houghton</strain>
    </source>
</reference>
<feature type="compositionally biased region" description="Polar residues" evidence="1">
    <location>
        <begin position="1"/>
        <end position="11"/>
    </location>
</feature>
<protein>
    <submittedName>
        <fullName evidence="2">Uncharacterized protein</fullName>
    </submittedName>
</protein>
<dbReference type="OrthoDB" id="345584at2759"/>
<feature type="region of interest" description="Disordered" evidence="1">
    <location>
        <begin position="1"/>
        <end position="37"/>
    </location>
</feature>
<dbReference type="EMBL" id="HG722936">
    <property type="protein sequence ID" value="CDJ64345.1"/>
    <property type="molecule type" value="Genomic_DNA"/>
</dbReference>
<keyword evidence="3" id="KW-1185">Reference proteome</keyword>
<dbReference type="AlphaFoldDB" id="U6MRQ8"/>
<reference evidence="2" key="2">
    <citation type="submission" date="2013-10" db="EMBL/GenBank/DDBJ databases">
        <authorList>
            <person name="Aslett M."/>
        </authorList>
    </citation>
    <scope>NUCLEOTIDE SEQUENCE [LARGE SCALE GENOMIC DNA]</scope>
    <source>
        <strain evidence="2">Houghton</strain>
    </source>
</reference>
<dbReference type="Proteomes" id="UP000030754">
    <property type="component" value="Unassembled WGS sequence"/>
</dbReference>
<organism evidence="2 3">
    <name type="scientific">Eimeria necatrix</name>
    <dbReference type="NCBI Taxonomy" id="51315"/>
    <lineage>
        <taxon>Eukaryota</taxon>
        <taxon>Sar</taxon>
        <taxon>Alveolata</taxon>
        <taxon>Apicomplexa</taxon>
        <taxon>Conoidasida</taxon>
        <taxon>Coccidia</taxon>
        <taxon>Eucoccidiorida</taxon>
        <taxon>Eimeriorina</taxon>
        <taxon>Eimeriidae</taxon>
        <taxon>Eimeria</taxon>
    </lineage>
</organism>
<evidence type="ECO:0000313" key="2">
    <source>
        <dbReference type="EMBL" id="CDJ64345.1"/>
    </source>
</evidence>
<dbReference type="VEuPathDB" id="ToxoDB:ENH_00066850"/>
<name>U6MRQ8_9EIME</name>
<gene>
    <name evidence="2" type="ORF">ENH_00066850</name>
</gene>
<accession>U6MRQ8</accession>